<sequence>MQRAVNESLNSARAADALVSRVATWLPAESWAVVGRDVRNMTFVIAERGLVASAEMAARAVGNWVIEHSRVYSVASLRAAGPAVVDGPDVAAIAFPLVCRGQTVAALVGMDGQAAPEAPRCSATMLRVLRNVFEPAAYAL</sequence>
<reference evidence="1" key="1">
    <citation type="submission" date="2018-05" db="EMBL/GenBank/DDBJ databases">
        <authorList>
            <person name="Lanie J.A."/>
            <person name="Ng W.-L."/>
            <person name="Kazmierczak K.M."/>
            <person name="Andrzejewski T.M."/>
            <person name="Davidsen T.M."/>
            <person name="Wayne K.J."/>
            <person name="Tettelin H."/>
            <person name="Glass J.I."/>
            <person name="Rusch D."/>
            <person name="Podicherti R."/>
            <person name="Tsui H.-C.T."/>
            <person name="Winkler M.E."/>
        </authorList>
    </citation>
    <scope>NUCLEOTIDE SEQUENCE</scope>
</reference>
<name>A0A382FH96_9ZZZZ</name>
<dbReference type="Gene3D" id="3.30.450.40">
    <property type="match status" value="1"/>
</dbReference>
<feature type="non-terminal residue" evidence="1">
    <location>
        <position position="140"/>
    </location>
</feature>
<dbReference type="AlphaFoldDB" id="A0A382FH96"/>
<organism evidence="1">
    <name type="scientific">marine metagenome</name>
    <dbReference type="NCBI Taxonomy" id="408172"/>
    <lineage>
        <taxon>unclassified sequences</taxon>
        <taxon>metagenomes</taxon>
        <taxon>ecological metagenomes</taxon>
    </lineage>
</organism>
<evidence type="ECO:0000313" key="1">
    <source>
        <dbReference type="EMBL" id="SVB62456.1"/>
    </source>
</evidence>
<dbReference type="InterPro" id="IPR029016">
    <property type="entry name" value="GAF-like_dom_sf"/>
</dbReference>
<evidence type="ECO:0008006" key="2">
    <source>
        <dbReference type="Google" id="ProtNLM"/>
    </source>
</evidence>
<protein>
    <recommendedName>
        <fullName evidence="2">GAF domain-containing protein</fullName>
    </recommendedName>
</protein>
<proteinExistence type="predicted"/>
<gene>
    <name evidence="1" type="ORF">METZ01_LOCUS215310</name>
</gene>
<accession>A0A382FH96</accession>
<dbReference type="EMBL" id="UINC01050004">
    <property type="protein sequence ID" value="SVB62456.1"/>
    <property type="molecule type" value="Genomic_DNA"/>
</dbReference>